<sequence>MHRFKIYKIQMCKYALINKCDRGENCTFAHDINELRIKPDMRKTKLCKSYILGKCTDHSCIYAHSVNELREVGKPAICQLHREGRCIKGNQCRFAHSINDINTKLVQFYDCEDNMISDMNSLSNCDNSLSNISKGKRLMLSNMKGYQNMRNNNSNFEIEYNMINKRNELLDVVLMENSSNSSVLSNNLAINNFVSKNVQNINRTNLVKTRPNNFASTIYINEKKNDINNQNGIIKNTKLSIINMNDNAKNEPFVENLNCVLQNSCGSSSSNAQNGGRKNGGRQNNTVSTCVDKNENMNFMNNETDSGLVNNISVLRQSINFQKKIPYNYGEEDIINDNVEFKYSNTQNRINNNIIENYEHMNNLIDANNYIKKNNLSYVNLCYNRFPDMPIETNPIQFDEIKNDHKINNNLLGKEKNDLTMDEISYFQIENKKKDKTYNYKLNKSYTNDYLLTSRENVIYDLDGYISSSNVDEKYENNLYLDLKNKKNNLSSQTNINYYEKKDLKNNDLFYSGFREMCEFNLGSNNEGNSTHCVDTVGSMSIGNGFELHLKNVNDQDVHKERDEPNKINENNKIETDYKINESCCGENINENDFLNNNKYSSKIMQNVSGVSTSNFVGNRFEYEKDEERKCAELESITFDVSGNNISSSLKFATFGNFAVSDKEEEKEIGNIGSVSNLKMDKMDRVEARVANNECFKESMIYKFGENKTEYLDNIKVAGLDKTIMRRNNMGVNKIKNNFIYREEDKENRDSRNYFGTDKMVSNINLESSGKEYVEGDMCFKKYRSKWEEKKIENENEDMNYYDGFEISMNKIPKTKNNTSVSKSVETSMNPHMIPYDKNKMKTFNNLNNNRNKENSRDATNLLRSMINPIESPNKLINCDKKLGNMGKGNDVENEGSENNWDYMIRKFSDDRKEKKKEKKKKKKNEDTIEIAENGYSYFKREDIYDNYSIEKIDNEIENDIYNLNDIKKLVTNNKIEHLGYLPFNKNLKKNVMENPNYVSEFDCCRGGENFESKQNEIHNGVMTKDSKSFYDNNYNGVPMSILTRTHRDNNSASKTEGRKKSCLLVQNEEPNQWDQKCEIVNNKNEKMNGSIIKGILSNFNEINNELLNSGKSICLDNKKKNINQLNNIEAKNSSLTTSNVYEKDNGCPDFYNYEEGMYENEIFSANPFFEVQRYFDSPWVYEKKEMENTNIHNSNIVSSNNIACNNKYASPTPYTQHNYKNKTNKQENSINFKGNTSINDEVFYGHMNQEYNMFLQNGNEVENLMIDTNYLNNLGNTNQYNINKGGDFCGQPNFFNYGIENNFYENNGNINEINNNKDTHFNNDFFFENKDFPLNDEEYSMNFCGDMVFNFAKNVE</sequence>
<dbReference type="SMART" id="SM00356">
    <property type="entry name" value="ZnF_C3H1"/>
    <property type="match status" value="3"/>
</dbReference>
<evidence type="ECO:0000256" key="3">
    <source>
        <dbReference type="ARBA" id="ARBA00022833"/>
    </source>
</evidence>
<keyword evidence="2 4" id="KW-0863">Zinc-finger</keyword>
<feature type="domain" description="C3H1-type" evidence="5">
    <location>
        <begin position="6"/>
        <end position="33"/>
    </location>
</feature>
<evidence type="ECO:0000313" key="6">
    <source>
        <dbReference type="EMBL" id="CAD2086771.1"/>
    </source>
</evidence>
<dbReference type="VEuPathDB" id="PlasmoDB:PVLDE_0500400"/>
<keyword evidence="1 4" id="KW-0479">Metal-binding</keyword>
<feature type="zinc finger region" description="C3H1-type" evidence="4">
    <location>
        <begin position="73"/>
        <end position="99"/>
    </location>
</feature>
<keyword evidence="3 4" id="KW-0862">Zinc</keyword>
<evidence type="ECO:0000313" key="7">
    <source>
        <dbReference type="Proteomes" id="UP000515308"/>
    </source>
</evidence>
<dbReference type="EMBL" id="LR865367">
    <property type="protein sequence ID" value="CAD2086771.1"/>
    <property type="molecule type" value="Genomic_DNA"/>
</dbReference>
<dbReference type="InterPro" id="IPR041367">
    <property type="entry name" value="Znf-CCCH_4"/>
</dbReference>
<evidence type="ECO:0000256" key="2">
    <source>
        <dbReference type="ARBA" id="ARBA00022771"/>
    </source>
</evidence>
<dbReference type="PROSITE" id="PS50103">
    <property type="entry name" value="ZF_C3H1"/>
    <property type="match status" value="3"/>
</dbReference>
<reference evidence="6 7" key="1">
    <citation type="submission" date="2020-08" db="EMBL/GenBank/DDBJ databases">
        <authorList>
            <person name="Ramaprasad A."/>
        </authorList>
    </citation>
    <scope>NUCLEOTIDE SEQUENCE [LARGE SCALE GENOMIC DNA]</scope>
</reference>
<organism evidence="6 7">
    <name type="scientific">Plasmodium vinckei lentum</name>
    <dbReference type="NCBI Taxonomy" id="138297"/>
    <lineage>
        <taxon>Eukaryota</taxon>
        <taxon>Sar</taxon>
        <taxon>Alveolata</taxon>
        <taxon>Apicomplexa</taxon>
        <taxon>Aconoidasida</taxon>
        <taxon>Haemosporida</taxon>
        <taxon>Plasmodiidae</taxon>
        <taxon>Plasmodium</taxon>
        <taxon>Plasmodium (Vinckeia)</taxon>
    </lineage>
</organism>
<evidence type="ECO:0000256" key="4">
    <source>
        <dbReference type="PROSITE-ProRule" id="PRU00723"/>
    </source>
</evidence>
<dbReference type="Gene3D" id="3.30.1370.210">
    <property type="match status" value="1"/>
</dbReference>
<dbReference type="Gene3D" id="4.10.1000.10">
    <property type="entry name" value="Zinc finger, CCCH-type"/>
    <property type="match status" value="1"/>
</dbReference>
<protein>
    <submittedName>
        <fullName evidence="6">Zinc finger protein, putative</fullName>
    </submittedName>
</protein>
<feature type="domain" description="C3H1-type" evidence="5">
    <location>
        <begin position="73"/>
        <end position="99"/>
    </location>
</feature>
<dbReference type="Proteomes" id="UP000515308">
    <property type="component" value="Chromosome PVLDE_05"/>
</dbReference>
<dbReference type="Pfam" id="PF18044">
    <property type="entry name" value="zf-CCCH_4"/>
    <property type="match status" value="1"/>
</dbReference>
<accession>A0A6V7RW80</accession>
<dbReference type="Pfam" id="PF00642">
    <property type="entry name" value="zf-CCCH"/>
    <property type="match status" value="1"/>
</dbReference>
<feature type="zinc finger region" description="C3H1-type" evidence="4">
    <location>
        <begin position="6"/>
        <end position="33"/>
    </location>
</feature>
<evidence type="ECO:0000256" key="1">
    <source>
        <dbReference type="ARBA" id="ARBA00022723"/>
    </source>
</evidence>
<gene>
    <name evidence="6" type="ORF">PVLDE_0500400</name>
</gene>
<evidence type="ECO:0000259" key="5">
    <source>
        <dbReference type="PROSITE" id="PS50103"/>
    </source>
</evidence>
<dbReference type="InterPro" id="IPR000571">
    <property type="entry name" value="Znf_CCCH"/>
</dbReference>
<dbReference type="InterPro" id="IPR036855">
    <property type="entry name" value="Znf_CCCH_sf"/>
</dbReference>
<dbReference type="SUPFAM" id="SSF90229">
    <property type="entry name" value="CCCH zinc finger"/>
    <property type="match status" value="2"/>
</dbReference>
<feature type="zinc finger region" description="C3H1-type" evidence="4">
    <location>
        <begin position="41"/>
        <end position="67"/>
    </location>
</feature>
<dbReference type="GO" id="GO:0008270">
    <property type="term" value="F:zinc ion binding"/>
    <property type="evidence" value="ECO:0007669"/>
    <property type="project" value="UniProtKB-KW"/>
</dbReference>
<name>A0A6V7RW80_PLAVN</name>
<proteinExistence type="predicted"/>
<feature type="domain" description="C3H1-type" evidence="5">
    <location>
        <begin position="41"/>
        <end position="67"/>
    </location>
</feature>